<reference evidence="1" key="1">
    <citation type="submission" date="2021-10" db="EMBL/GenBank/DDBJ databases">
        <title>De novo Genome Assembly of Clathrus columnatus (Basidiomycota, Fungi) Using Illumina and Nanopore Sequence Data.</title>
        <authorList>
            <person name="Ogiso-Tanaka E."/>
            <person name="Itagaki H."/>
            <person name="Hosoya T."/>
            <person name="Hosaka K."/>
        </authorList>
    </citation>
    <scope>NUCLEOTIDE SEQUENCE</scope>
    <source>
        <strain evidence="1">MO-923</strain>
    </source>
</reference>
<keyword evidence="2" id="KW-1185">Reference proteome</keyword>
<proteinExistence type="predicted"/>
<organism evidence="1 2">
    <name type="scientific">Clathrus columnatus</name>
    <dbReference type="NCBI Taxonomy" id="1419009"/>
    <lineage>
        <taxon>Eukaryota</taxon>
        <taxon>Fungi</taxon>
        <taxon>Dikarya</taxon>
        <taxon>Basidiomycota</taxon>
        <taxon>Agaricomycotina</taxon>
        <taxon>Agaricomycetes</taxon>
        <taxon>Phallomycetidae</taxon>
        <taxon>Phallales</taxon>
        <taxon>Clathraceae</taxon>
        <taxon>Clathrus</taxon>
    </lineage>
</organism>
<dbReference type="AlphaFoldDB" id="A0AAV5A5E5"/>
<name>A0AAV5A5E5_9AGAM</name>
<comment type="caution">
    <text evidence="1">The sequence shown here is derived from an EMBL/GenBank/DDBJ whole genome shotgun (WGS) entry which is preliminary data.</text>
</comment>
<evidence type="ECO:0000313" key="2">
    <source>
        <dbReference type="Proteomes" id="UP001050691"/>
    </source>
</evidence>
<gene>
    <name evidence="1" type="ORF">Clacol_001320</name>
</gene>
<dbReference type="Proteomes" id="UP001050691">
    <property type="component" value="Unassembled WGS sequence"/>
</dbReference>
<dbReference type="EMBL" id="BPWL01000002">
    <property type="protein sequence ID" value="GJJ07120.1"/>
    <property type="molecule type" value="Genomic_DNA"/>
</dbReference>
<accession>A0AAV5A5E5</accession>
<evidence type="ECO:0000313" key="1">
    <source>
        <dbReference type="EMBL" id="GJJ07120.1"/>
    </source>
</evidence>
<sequence length="156" mass="17977">MSHHPRPHCPRPQGTFFIENVATKRRFTSYLSADLPEIPLFLWPLLAFDPTYPHGHFNVEWTGSDDYYYIRNNLPSQPVRYVAHNSPSTPMLSAEQQQCRLIPTNISTSIDPFEANGKPYVITDYHAPEIPTGDLLPNVERLDAKDQTQMWILKQV</sequence>
<protein>
    <submittedName>
        <fullName evidence="1">Uncharacterized protein</fullName>
    </submittedName>
</protein>